<keyword evidence="4" id="KW-0509">mRNA transport</keyword>
<dbReference type="GO" id="GO:0006606">
    <property type="term" value="P:protein import into nucleus"/>
    <property type="evidence" value="ECO:0007669"/>
    <property type="project" value="TreeGrafter"/>
</dbReference>
<evidence type="ECO:0000256" key="2">
    <source>
        <dbReference type="ARBA" id="ARBA00010186"/>
    </source>
</evidence>
<reference evidence="6 7" key="1">
    <citation type="submission" date="2019-03" db="EMBL/GenBank/DDBJ databases">
        <authorList>
            <person name="Gaulin E."/>
            <person name="Dumas B."/>
        </authorList>
    </citation>
    <scope>NUCLEOTIDE SEQUENCE [LARGE SCALE GENOMIC DNA]</scope>
    <source>
        <strain evidence="6">CBS 568.67</strain>
    </source>
</reference>
<keyword evidence="3 4" id="KW-0539">Nucleus</keyword>
<proteinExistence type="inferred from homology"/>
<evidence type="ECO:0000256" key="1">
    <source>
        <dbReference type="ARBA" id="ARBA00004259"/>
    </source>
</evidence>
<protein>
    <recommendedName>
        <fullName evidence="4">Nuclear pore protein</fullName>
    </recommendedName>
</protein>
<evidence type="ECO:0000256" key="4">
    <source>
        <dbReference type="RuleBase" id="RU364035"/>
    </source>
</evidence>
<dbReference type="GO" id="GO:0005643">
    <property type="term" value="C:nuclear pore"/>
    <property type="evidence" value="ECO:0007669"/>
    <property type="project" value="UniProtKB-SubCell"/>
</dbReference>
<dbReference type="GO" id="GO:0017056">
    <property type="term" value="F:structural constituent of nuclear pore"/>
    <property type="evidence" value="ECO:0007669"/>
    <property type="project" value="InterPro"/>
</dbReference>
<dbReference type="Proteomes" id="UP000332933">
    <property type="component" value="Unassembled WGS sequence"/>
</dbReference>
<dbReference type="EMBL" id="CAADRA010006435">
    <property type="protein sequence ID" value="VFT95555.1"/>
    <property type="molecule type" value="Genomic_DNA"/>
</dbReference>
<evidence type="ECO:0000256" key="3">
    <source>
        <dbReference type="ARBA" id="ARBA00023242"/>
    </source>
</evidence>
<reference evidence="5" key="2">
    <citation type="submission" date="2019-06" db="EMBL/GenBank/DDBJ databases">
        <title>Genomics analysis of Aphanomyces spp. identifies a new class of oomycete effector associated with host adaptation.</title>
        <authorList>
            <person name="Gaulin E."/>
        </authorList>
    </citation>
    <scope>NUCLEOTIDE SEQUENCE</scope>
    <source>
        <strain evidence="5">CBS 578.67</strain>
    </source>
</reference>
<dbReference type="PANTHER" id="PTHR11225:SF4">
    <property type="entry name" value="NUCLEAR PORE COMPLEX PROTEIN NUP93"/>
    <property type="match status" value="1"/>
</dbReference>
<dbReference type="GO" id="GO:0016973">
    <property type="term" value="P:poly(A)+ mRNA export from nucleus"/>
    <property type="evidence" value="ECO:0007669"/>
    <property type="project" value="TreeGrafter"/>
</dbReference>
<comment type="similarity">
    <text evidence="2 4">Belongs to the nucleoporin interacting component (NIC) family.</text>
</comment>
<keyword evidence="4" id="KW-0472">Membrane</keyword>
<evidence type="ECO:0000313" key="7">
    <source>
        <dbReference type="Proteomes" id="UP000332933"/>
    </source>
</evidence>
<evidence type="ECO:0000313" key="5">
    <source>
        <dbReference type="EMBL" id="KAF0689753.1"/>
    </source>
</evidence>
<keyword evidence="7" id="KW-1185">Reference proteome</keyword>
<evidence type="ECO:0000313" key="6">
    <source>
        <dbReference type="EMBL" id="VFT95555.1"/>
    </source>
</evidence>
<dbReference type="AlphaFoldDB" id="A0A485LD10"/>
<accession>A0A485LD10</accession>
<comment type="subcellular location">
    <subcellularLocation>
        <location evidence="1">Nucleus envelope</location>
    </subcellularLocation>
    <subcellularLocation>
        <location evidence="4">Nucleus</location>
        <location evidence="4">Nuclear pore complex</location>
    </subcellularLocation>
</comment>
<keyword evidence="4" id="KW-0811">Translocation</keyword>
<organism evidence="6 7">
    <name type="scientific">Aphanomyces stellatus</name>
    <dbReference type="NCBI Taxonomy" id="120398"/>
    <lineage>
        <taxon>Eukaryota</taxon>
        <taxon>Sar</taxon>
        <taxon>Stramenopiles</taxon>
        <taxon>Oomycota</taxon>
        <taxon>Saprolegniomycetes</taxon>
        <taxon>Saprolegniales</taxon>
        <taxon>Verrucalvaceae</taxon>
        <taxon>Aphanomyces</taxon>
    </lineage>
</organism>
<sequence>MSAGRPVDAPPTAASENAAKKAKLDFESLYQNSLQLTRGMDQLPSLQRSLEQLHSVTSARTLASTAPSAATNKAQFLLAGRGFDAEKLSRELRQSELKASFEPKESLGECDLDGFLRHHHEMIVVTAIEEAMAATTRASQQRALNTLNDEFQTAKSKLMQDLQGKTAPLAYPRPTATFPGTSSSSSSIIHGASTIAPPSHMTEASTMTESMNVYAAAIRAFFQAQQRSLADFNLVSECQKAAQSLVAASATDSVEQETLCVWELLGHMTHHRATPSPTAAALFQAQDTAFTGALAAGARVYFESRYQLYMETKIAALNVPRGGVPGLRALVQTYVRQVLHQPNNIWAEMYYAMRCGSLKDALALADDHVRGGGSAQNHVLGHVTEALRHYASNGGAAPPPPLSQAHPAVHQALQAHYDAMVAVALSGTTTPNKFEQAVVNLVTGSDALARNVGVIDNIEDFLWQVQWCTHEAQSVQDMAARVTRLVQPSEFNHATIAGVFEYVRLLLVCQQFDTAVESLAAKGYVVEAVHVAIALHHHGLYLVEKNDLFTRLLRQYVHAFQRTNPSDAAMYIACHHVADEKRAMCCELLLDTAAFHVLAGTTQAADASRLPGAFDLYLPRAEVREIVLLASHKAEGQGRPLDALQLLTLVGDVESAMLLLNAQLVQTLASPDRMTWLNHARTFADTWLRASWALDIALNQARAAALAFQTLMNIGLFLELMDAKKFTDGVVFIEALGLLPPPGGEQAAVDRFMAMDVGVQQNIHLLLVGYMECLVWETERIKASIPAVETQRHMCKQLRDKARAVVSFSGMIKIRLPLGVNERLNQLEIRMM</sequence>
<name>A0A485LD10_9STRA</name>
<keyword evidence="4" id="KW-0813">Transport</keyword>
<dbReference type="EMBL" id="VJMH01006414">
    <property type="protein sequence ID" value="KAF0689753.1"/>
    <property type="molecule type" value="Genomic_DNA"/>
</dbReference>
<dbReference type="OrthoDB" id="1918363at2759"/>
<keyword evidence="4" id="KW-0653">Protein transport</keyword>
<gene>
    <name evidence="6" type="primary">Aste57867_18821</name>
    <name evidence="5" type="ORF">As57867_018757</name>
    <name evidence="6" type="ORF">ASTE57867_18821</name>
</gene>
<keyword evidence="4" id="KW-0906">Nuclear pore complex</keyword>
<dbReference type="Pfam" id="PF04097">
    <property type="entry name" value="Nic96"/>
    <property type="match status" value="1"/>
</dbReference>
<dbReference type="PANTHER" id="PTHR11225">
    <property type="entry name" value="NUCLEAR PORE COMPLEX PROTEIN NUP93 NUCLEOPORIN NUP93 DEAD EYE PROTEIN"/>
    <property type="match status" value="1"/>
</dbReference>
<dbReference type="InterPro" id="IPR007231">
    <property type="entry name" value="Nucleoporin_int_Nup93/Nic96"/>
</dbReference>